<gene>
    <name evidence="2" type="ORF">AABL52_22305</name>
</gene>
<reference evidence="2 3" key="1">
    <citation type="submission" date="2024-04" db="EMBL/GenBank/DDBJ databases">
        <title>Complete genome sequence of Bacillus mobilis strains derived from soil.</title>
        <authorList>
            <person name="Jung H."/>
            <person name="Choi S."/>
            <person name="Kim Y."/>
            <person name="Han J.A."/>
            <person name="Kim E.Y."/>
            <person name="Lee H.-S."/>
        </authorList>
    </citation>
    <scope>NUCLEOTIDE SEQUENCE [LARGE SCALE GENOMIC DNA]</scope>
    <source>
        <strain evidence="2 3">IMGN7</strain>
    </source>
</reference>
<dbReference type="RefSeq" id="WP_341518442.1">
    <property type="nucleotide sequence ID" value="NZ_CP151108.1"/>
</dbReference>
<dbReference type="EMBL" id="CP151108">
    <property type="protein sequence ID" value="WZF30002.1"/>
    <property type="molecule type" value="Genomic_DNA"/>
</dbReference>
<organism evidence="2 3">
    <name type="scientific">Bacillus paramobilis</name>
    <dbReference type="NCBI Taxonomy" id="2817477"/>
    <lineage>
        <taxon>Bacteria</taxon>
        <taxon>Bacillati</taxon>
        <taxon>Bacillota</taxon>
        <taxon>Bacilli</taxon>
        <taxon>Bacillales</taxon>
        <taxon>Bacillaceae</taxon>
        <taxon>Bacillus</taxon>
        <taxon>Bacillus cereus group</taxon>
    </lineage>
</organism>
<keyword evidence="3" id="KW-1185">Reference proteome</keyword>
<dbReference type="InterPro" id="IPR004919">
    <property type="entry name" value="GmrSD_N"/>
</dbReference>
<evidence type="ECO:0000259" key="1">
    <source>
        <dbReference type="Pfam" id="PF03235"/>
    </source>
</evidence>
<name>A0ABZ2VLT3_9BACI</name>
<evidence type="ECO:0000313" key="2">
    <source>
        <dbReference type="EMBL" id="WZF30002.1"/>
    </source>
</evidence>
<dbReference type="PANTHER" id="PTHR37292:SF2">
    <property type="entry name" value="DUF262 DOMAIN-CONTAINING PROTEIN"/>
    <property type="match status" value="1"/>
</dbReference>
<dbReference type="PANTHER" id="PTHR37292">
    <property type="entry name" value="VNG6097C"/>
    <property type="match status" value="1"/>
</dbReference>
<dbReference type="Proteomes" id="UP001485505">
    <property type="component" value="Chromosome"/>
</dbReference>
<feature type="domain" description="GmrSD restriction endonucleases N-terminal" evidence="1">
    <location>
        <begin position="21"/>
        <end position="237"/>
    </location>
</feature>
<sequence length="659" mass="77445">MLKLERRNQTDVERWDVGEVLDSISEGKMKNALIKLPTFQRNLVWSKYQKDLFIDSLKKGYPIGSLLLFEKTSVQSDEPKKYLLVDGLQRTHALNEYSSKPTIFFLKEDISEDLIDTIMLKIEEYTNNKIDKEELRNYLHKWVSKKEGLEESNHFSGGDLASDIDDEWHLDLDKKQVRKFKNEIIPFIEEIKKEADINNLKLPILIFRGDVNNLPEIFKRINKQGTQLNKYQIFAAIWEDEKYGEIEIKNKKIRDKIKARYDALTEKEFLVEGYSGNEKDFHSSKFNYFEYVFGLGKLLASEEEYKSLFSNSSKSDVSESIGFNLIAACLGGNVKEIDKIPLLLKKVDLVQFEVALLESIREVRCILRPFIEIKTNKKHDKHEVYHTEMHIVAIISKVFRSKYEDNLIINKEWDSIKGNLLSNIKLHYLYDIIDDAWRGSGDTRVNNILKGNTYDQELTQQDWDLKLQEWFQSQLKESTSQRKSITKAQMLFLNYIHTHTHTIYRHMSPIQDHIEHIVPVNKIQNAISSKKMQDAPINAISNFGLLESKVNIKKKDLTIFEYINKIKDDLKGITDFTNTKDKNFIRYCKVHPELSSIKSQQELSNFISKKKQEVQEEFLIKESDLSFVSSLTNKEYNIFLEKRFKKLKEKFYSFNNIKK</sequence>
<dbReference type="Pfam" id="PF03235">
    <property type="entry name" value="GmrSD_N"/>
    <property type="match status" value="1"/>
</dbReference>
<protein>
    <submittedName>
        <fullName evidence="2">DUF262 domain-containing protein</fullName>
    </submittedName>
</protein>
<accession>A0ABZ2VLT3</accession>
<proteinExistence type="predicted"/>
<evidence type="ECO:0000313" key="3">
    <source>
        <dbReference type="Proteomes" id="UP001485505"/>
    </source>
</evidence>